<evidence type="ECO:0000313" key="2">
    <source>
        <dbReference type="Proteomes" id="UP001497482"/>
    </source>
</evidence>
<keyword evidence="2" id="KW-1185">Reference proteome</keyword>
<sequence length="117" mass="12941">MFLIGICIQPPFIQDQETITFCAEVEQAALGVTVNVKSRSERSNVCEFHRVTHELRLSQLLYTNVGHLNVKSGASLLAFATRGSCGLKRHLSPEPLYPPFLPHMGFGHVSVVAEGRH</sequence>
<name>A0AAV2JZJ4_KNICA</name>
<dbReference type="AlphaFoldDB" id="A0AAV2JZJ4"/>
<accession>A0AAV2JZJ4</accession>
<proteinExistence type="predicted"/>
<dbReference type="Proteomes" id="UP001497482">
    <property type="component" value="Chromosome 15"/>
</dbReference>
<dbReference type="EMBL" id="OZ035837">
    <property type="protein sequence ID" value="CAL1582965.1"/>
    <property type="molecule type" value="Genomic_DNA"/>
</dbReference>
<reference evidence="1 2" key="1">
    <citation type="submission" date="2024-04" db="EMBL/GenBank/DDBJ databases">
        <authorList>
            <person name="Waldvogel A.-M."/>
            <person name="Schoenle A."/>
        </authorList>
    </citation>
    <scope>NUCLEOTIDE SEQUENCE [LARGE SCALE GENOMIC DNA]</scope>
</reference>
<organism evidence="1 2">
    <name type="scientific">Knipowitschia caucasica</name>
    <name type="common">Caucasian dwarf goby</name>
    <name type="synonym">Pomatoschistus caucasicus</name>
    <dbReference type="NCBI Taxonomy" id="637954"/>
    <lineage>
        <taxon>Eukaryota</taxon>
        <taxon>Metazoa</taxon>
        <taxon>Chordata</taxon>
        <taxon>Craniata</taxon>
        <taxon>Vertebrata</taxon>
        <taxon>Euteleostomi</taxon>
        <taxon>Actinopterygii</taxon>
        <taxon>Neopterygii</taxon>
        <taxon>Teleostei</taxon>
        <taxon>Neoteleostei</taxon>
        <taxon>Acanthomorphata</taxon>
        <taxon>Gobiaria</taxon>
        <taxon>Gobiiformes</taxon>
        <taxon>Gobioidei</taxon>
        <taxon>Gobiidae</taxon>
        <taxon>Gobiinae</taxon>
        <taxon>Knipowitschia</taxon>
    </lineage>
</organism>
<evidence type="ECO:0000313" key="1">
    <source>
        <dbReference type="EMBL" id="CAL1582965.1"/>
    </source>
</evidence>
<protein>
    <submittedName>
        <fullName evidence="1">Uncharacterized protein</fullName>
    </submittedName>
</protein>
<gene>
    <name evidence="1" type="ORF">KC01_LOCUS13486</name>
</gene>